<accession>A0A9N8EDY9</accession>
<evidence type="ECO:0000313" key="3">
    <source>
        <dbReference type="Proteomes" id="UP001153069"/>
    </source>
</evidence>
<keyword evidence="3" id="KW-1185">Reference proteome</keyword>
<sequence length="186" mass="20993">MMSSSRLIVSCLSFLAVLDGRAANAFRGPGLASVHDVSRRQSSTAMSMSILDDIKAKSDNNELGDDKKFNPFDYSKDRSISTVNYSGTQISLRKTTMTELLNELLNVATAREEVQTVLESYKDFLLEPLEDTDAVLDPDSIYTASMTREQRYQAYRESMEERVEKARNESVKTVLKAMKDYVLSFE</sequence>
<evidence type="ECO:0000256" key="1">
    <source>
        <dbReference type="SAM" id="SignalP"/>
    </source>
</evidence>
<dbReference type="OrthoDB" id="47054at2759"/>
<gene>
    <name evidence="2" type="ORF">SEMRO_862_G212390.1</name>
</gene>
<comment type="caution">
    <text evidence="2">The sequence shown here is derived from an EMBL/GenBank/DDBJ whole genome shotgun (WGS) entry which is preliminary data.</text>
</comment>
<protein>
    <submittedName>
        <fullName evidence="2">Uncharacterized protein</fullName>
    </submittedName>
</protein>
<evidence type="ECO:0000313" key="2">
    <source>
        <dbReference type="EMBL" id="CAB9517516.1"/>
    </source>
</evidence>
<feature type="signal peptide" evidence="1">
    <location>
        <begin position="1"/>
        <end position="22"/>
    </location>
</feature>
<dbReference type="EMBL" id="CAICTM010000861">
    <property type="protein sequence ID" value="CAB9517516.1"/>
    <property type="molecule type" value="Genomic_DNA"/>
</dbReference>
<dbReference type="AlphaFoldDB" id="A0A9N8EDY9"/>
<name>A0A9N8EDY9_9STRA</name>
<proteinExistence type="predicted"/>
<dbReference type="Proteomes" id="UP001153069">
    <property type="component" value="Unassembled WGS sequence"/>
</dbReference>
<keyword evidence="1" id="KW-0732">Signal</keyword>
<organism evidence="2 3">
    <name type="scientific">Seminavis robusta</name>
    <dbReference type="NCBI Taxonomy" id="568900"/>
    <lineage>
        <taxon>Eukaryota</taxon>
        <taxon>Sar</taxon>
        <taxon>Stramenopiles</taxon>
        <taxon>Ochrophyta</taxon>
        <taxon>Bacillariophyta</taxon>
        <taxon>Bacillariophyceae</taxon>
        <taxon>Bacillariophycidae</taxon>
        <taxon>Naviculales</taxon>
        <taxon>Naviculaceae</taxon>
        <taxon>Seminavis</taxon>
    </lineage>
</organism>
<reference evidence="2" key="1">
    <citation type="submission" date="2020-06" db="EMBL/GenBank/DDBJ databases">
        <authorList>
            <consortium name="Plant Systems Biology data submission"/>
        </authorList>
    </citation>
    <scope>NUCLEOTIDE SEQUENCE</scope>
    <source>
        <strain evidence="2">D6</strain>
    </source>
</reference>
<feature type="chain" id="PRO_5040217777" evidence="1">
    <location>
        <begin position="23"/>
        <end position="186"/>
    </location>
</feature>